<organism evidence="3 4">
    <name type="scientific">Fischerella thermalis CCMEE 5330</name>
    <dbReference type="NCBI Taxonomy" id="2019670"/>
    <lineage>
        <taxon>Bacteria</taxon>
        <taxon>Bacillati</taxon>
        <taxon>Cyanobacteriota</taxon>
        <taxon>Cyanophyceae</taxon>
        <taxon>Nostocales</taxon>
        <taxon>Hapalosiphonaceae</taxon>
        <taxon>Fischerella</taxon>
    </lineage>
</organism>
<dbReference type="InterPro" id="IPR036439">
    <property type="entry name" value="Dockerin_dom_sf"/>
</dbReference>
<evidence type="ECO:0000313" key="3">
    <source>
        <dbReference type="EMBL" id="PMB38141.1"/>
    </source>
</evidence>
<dbReference type="PANTHER" id="PTHR21666:SF289">
    <property type="entry name" value="L-ALA--D-GLU ENDOPEPTIDASE"/>
    <property type="match status" value="1"/>
</dbReference>
<sequence length="242" mass="25250">MLASHAGRVYTRAQSGCTGYGNYAIVVSRVRPTGGGSNTYLATIYAHLNYFLAPNGATVEAGAPIGRLGSTGSSTGPHLHYEIRHVTVSGSTLTLGARVQVLNNPRVRLSGQPLQVNFNCPISGLGYGGPAITGTAPLGSLPPNIEPPCTPYNCPGGLTDGLDGLPDFTPSRCDGELPDTLILYLSDVNGDGCVDDADLLQVLLRFGETCDGGEDITWDGIVDDADLLTLLMDFGRGCNEAH</sequence>
<evidence type="ECO:0000259" key="2">
    <source>
        <dbReference type="Pfam" id="PF01551"/>
    </source>
</evidence>
<dbReference type="GO" id="GO:0000272">
    <property type="term" value="P:polysaccharide catabolic process"/>
    <property type="evidence" value="ECO:0007669"/>
    <property type="project" value="InterPro"/>
</dbReference>
<comment type="caution">
    <text evidence="3">The sequence shown here is derived from an EMBL/GenBank/DDBJ whole genome shotgun (WGS) entry which is preliminary data.</text>
</comment>
<keyword evidence="1" id="KW-0732">Signal</keyword>
<dbReference type="SUPFAM" id="SSF51261">
    <property type="entry name" value="Duplicated hybrid motif"/>
    <property type="match status" value="1"/>
</dbReference>
<dbReference type="EMBL" id="NMQI01000709">
    <property type="protein sequence ID" value="PMB38141.1"/>
    <property type="molecule type" value="Genomic_DNA"/>
</dbReference>
<dbReference type="InterPro" id="IPR050570">
    <property type="entry name" value="Cell_wall_metabolism_enzyme"/>
</dbReference>
<dbReference type="InterPro" id="IPR018247">
    <property type="entry name" value="EF_Hand_1_Ca_BS"/>
</dbReference>
<dbReference type="InterPro" id="IPR016047">
    <property type="entry name" value="M23ase_b-sheet_dom"/>
</dbReference>
<reference evidence="3 4" key="1">
    <citation type="submission" date="2017-07" db="EMBL/GenBank/DDBJ databases">
        <title>Genomes of Fischerella (Mastigocladus) sp. strains.</title>
        <authorList>
            <person name="Miller S.R."/>
        </authorList>
    </citation>
    <scope>NUCLEOTIDE SEQUENCE [LARGE SCALE GENOMIC DNA]</scope>
    <source>
        <strain evidence="3 4">CCMEE 5330</strain>
    </source>
</reference>
<dbReference type="PROSITE" id="PS00018">
    <property type="entry name" value="EF_HAND_1"/>
    <property type="match status" value="1"/>
</dbReference>
<evidence type="ECO:0000256" key="1">
    <source>
        <dbReference type="ARBA" id="ARBA00022729"/>
    </source>
</evidence>
<feature type="domain" description="M23ase beta-sheet core" evidence="2">
    <location>
        <begin position="2"/>
        <end position="85"/>
    </location>
</feature>
<dbReference type="Pfam" id="PF01551">
    <property type="entry name" value="Peptidase_M23"/>
    <property type="match status" value="1"/>
</dbReference>
<name>A0A2N6LUE1_9CYAN</name>
<accession>A0A2N6LUE1</accession>
<dbReference type="Proteomes" id="UP000234966">
    <property type="component" value="Unassembled WGS sequence"/>
</dbReference>
<gene>
    <name evidence="3" type="ORF">CEN41_24150</name>
</gene>
<evidence type="ECO:0000313" key="4">
    <source>
        <dbReference type="Proteomes" id="UP000234966"/>
    </source>
</evidence>
<protein>
    <recommendedName>
        <fullName evidence="2">M23ase beta-sheet core domain-containing protein</fullName>
    </recommendedName>
</protein>
<dbReference type="PANTHER" id="PTHR21666">
    <property type="entry name" value="PEPTIDASE-RELATED"/>
    <property type="match status" value="1"/>
</dbReference>
<proteinExistence type="predicted"/>
<dbReference type="AlphaFoldDB" id="A0A2N6LUE1"/>
<dbReference type="Gene3D" id="2.70.70.10">
    <property type="entry name" value="Glucose Permease (Domain IIA)"/>
    <property type="match status" value="1"/>
</dbReference>
<dbReference type="GO" id="GO:0004222">
    <property type="term" value="F:metalloendopeptidase activity"/>
    <property type="evidence" value="ECO:0007669"/>
    <property type="project" value="TreeGrafter"/>
</dbReference>
<dbReference type="Gene3D" id="1.10.1330.10">
    <property type="entry name" value="Dockerin domain"/>
    <property type="match status" value="1"/>
</dbReference>
<dbReference type="InterPro" id="IPR011055">
    <property type="entry name" value="Dup_hybrid_motif"/>
</dbReference>
<dbReference type="CDD" id="cd12797">
    <property type="entry name" value="M23_peptidase"/>
    <property type="match status" value="1"/>
</dbReference>